<organism evidence="2 3">
    <name type="scientific">Candidatus Synechococcus calcipolaris G9</name>
    <dbReference type="NCBI Taxonomy" id="1497997"/>
    <lineage>
        <taxon>Bacteria</taxon>
        <taxon>Bacillati</taxon>
        <taxon>Cyanobacteriota</taxon>
        <taxon>Cyanophyceae</taxon>
        <taxon>Synechococcales</taxon>
        <taxon>Synechococcaceae</taxon>
        <taxon>Synechococcus</taxon>
    </lineage>
</organism>
<evidence type="ECO:0000313" key="3">
    <source>
        <dbReference type="Proteomes" id="UP001154265"/>
    </source>
</evidence>
<reference evidence="2" key="2">
    <citation type="submission" date="2022-01" db="EMBL/GenBank/DDBJ databases">
        <authorList>
            <person name="Zivanovic Y."/>
            <person name="Moreira D."/>
            <person name="Lopez-Garcia P."/>
        </authorList>
    </citation>
    <scope>NUCLEOTIDE SEQUENCE</scope>
    <source>
        <strain evidence="2">G9</strain>
    </source>
</reference>
<gene>
    <name evidence="2" type="ORF">L3556_00895</name>
</gene>
<accession>A0ABT6EX63</accession>
<proteinExistence type="predicted"/>
<keyword evidence="3" id="KW-1185">Reference proteome</keyword>
<evidence type="ECO:0000256" key="1">
    <source>
        <dbReference type="SAM" id="MobiDB-lite"/>
    </source>
</evidence>
<reference evidence="2" key="1">
    <citation type="journal article" date="2022" name="Genome Biol. Evol.">
        <title>A New Gene Family Diagnostic for Intracellular Biomineralization of Amorphous Ca Carbonates by Cyanobacteria.</title>
        <authorList>
            <person name="Benzerara K."/>
            <person name="Duprat E."/>
            <person name="Bitard-Feildel T."/>
            <person name="Caumes G."/>
            <person name="Cassier-Chauvat C."/>
            <person name="Chauvat F."/>
            <person name="Dezi M."/>
            <person name="Diop S.I."/>
            <person name="Gaschignard G."/>
            <person name="Gorgen S."/>
            <person name="Gugger M."/>
            <person name="Lopez-Garcia P."/>
            <person name="Millet M."/>
            <person name="Skouri-Panet F."/>
            <person name="Moreira D."/>
            <person name="Callebaut I."/>
        </authorList>
    </citation>
    <scope>NUCLEOTIDE SEQUENCE</scope>
    <source>
        <strain evidence="2">G9</strain>
    </source>
</reference>
<dbReference type="Proteomes" id="UP001154265">
    <property type="component" value="Unassembled WGS sequence"/>
</dbReference>
<dbReference type="EMBL" id="JAKKUT010000001">
    <property type="protein sequence ID" value="MDG2989495.1"/>
    <property type="molecule type" value="Genomic_DNA"/>
</dbReference>
<feature type="region of interest" description="Disordered" evidence="1">
    <location>
        <begin position="74"/>
        <end position="99"/>
    </location>
</feature>
<comment type="caution">
    <text evidence="2">The sequence shown here is derived from an EMBL/GenBank/DDBJ whole genome shotgun (WGS) entry which is preliminary data.</text>
</comment>
<sequence>MNIDDSYEVIFEANTPWSENTVYSFGKIVKDIESNLNNNRYIKPSEMRVIQPDGTWKRARLKVTYKIKVEEISPEALVTPPPEEASDSYYDDSWPPPGV</sequence>
<evidence type="ECO:0000313" key="2">
    <source>
        <dbReference type="EMBL" id="MDG2989495.1"/>
    </source>
</evidence>
<name>A0ABT6EX63_9SYNE</name>
<dbReference type="RefSeq" id="WP_277865418.1">
    <property type="nucleotide sequence ID" value="NZ_JAKKUT010000001.1"/>
</dbReference>
<protein>
    <submittedName>
        <fullName evidence="2">Uncharacterized protein</fullName>
    </submittedName>
</protein>